<evidence type="ECO:0000256" key="1">
    <source>
        <dbReference type="SAM" id="MobiDB-lite"/>
    </source>
</evidence>
<feature type="region of interest" description="Disordered" evidence="1">
    <location>
        <begin position="1"/>
        <end position="23"/>
    </location>
</feature>
<name>A0ABR2K789_9EUKA</name>
<dbReference type="Proteomes" id="UP001470230">
    <property type="component" value="Unassembled WGS sequence"/>
</dbReference>
<sequence>MQPNNEADTASTIQVEPNTISTGQLQTDTEIQQLQQQNSEPQSYDKFISMPKSDLNNLSQPNDQQAFQIGTDENQSILQPIIPIPNPQSKISKKQAKPKQQTNSLNQQQGQQMPVFWDLLNNADKEAYNKMRIALSSPACKHRRHHSNELNREIVNTIKSFVVRNDADDWKRALVTGIVWLPNAIAINTRQLRLLLSKCKSSINALFQKLGYYTIPTTNDYSSSIISCFPLLKDNFPELRKWTIRLISPPDAKSALNQQQQQQMAFQQPQQNTQPIQIIQIPQTKNEENKNESVSLVNGNENTVVPQQQLQVQSSEPNTSLIVTPHIEFQQQ</sequence>
<organism evidence="3 4">
    <name type="scientific">Tritrichomonas musculus</name>
    <dbReference type="NCBI Taxonomy" id="1915356"/>
    <lineage>
        <taxon>Eukaryota</taxon>
        <taxon>Metamonada</taxon>
        <taxon>Parabasalia</taxon>
        <taxon>Tritrichomonadida</taxon>
        <taxon>Tritrichomonadidae</taxon>
        <taxon>Tritrichomonas</taxon>
    </lineage>
</organism>
<evidence type="ECO:0000313" key="3">
    <source>
        <dbReference type="EMBL" id="KAK8885920.1"/>
    </source>
</evidence>
<keyword evidence="4" id="KW-1185">Reference proteome</keyword>
<dbReference type="InterPro" id="IPR018845">
    <property type="entry name" value="Initiator-bd"/>
</dbReference>
<feature type="domain" description="Initiator binding" evidence="2">
    <location>
        <begin position="123"/>
        <end position="246"/>
    </location>
</feature>
<gene>
    <name evidence="3" type="ORF">M9Y10_041378</name>
</gene>
<protein>
    <recommendedName>
        <fullName evidence="2">Initiator binding domain-containing protein</fullName>
    </recommendedName>
</protein>
<dbReference type="EMBL" id="JAPFFF010000007">
    <property type="protein sequence ID" value="KAK8885920.1"/>
    <property type="molecule type" value="Genomic_DNA"/>
</dbReference>
<proteinExistence type="predicted"/>
<accession>A0ABR2K789</accession>
<dbReference type="Pfam" id="PF10416">
    <property type="entry name" value="IBD"/>
    <property type="match status" value="1"/>
</dbReference>
<feature type="region of interest" description="Disordered" evidence="1">
    <location>
        <begin position="83"/>
        <end position="108"/>
    </location>
</feature>
<evidence type="ECO:0000313" key="4">
    <source>
        <dbReference type="Proteomes" id="UP001470230"/>
    </source>
</evidence>
<evidence type="ECO:0000259" key="2">
    <source>
        <dbReference type="Pfam" id="PF10416"/>
    </source>
</evidence>
<comment type="caution">
    <text evidence="3">The sequence shown here is derived from an EMBL/GenBank/DDBJ whole genome shotgun (WGS) entry which is preliminary data.</text>
</comment>
<reference evidence="3 4" key="1">
    <citation type="submission" date="2024-04" db="EMBL/GenBank/DDBJ databases">
        <title>Tritrichomonas musculus Genome.</title>
        <authorList>
            <person name="Alves-Ferreira E."/>
            <person name="Grigg M."/>
            <person name="Lorenzi H."/>
            <person name="Galac M."/>
        </authorList>
    </citation>
    <scope>NUCLEOTIDE SEQUENCE [LARGE SCALE GENOMIC DNA]</scope>
    <source>
        <strain evidence="3 4">EAF2021</strain>
    </source>
</reference>